<feature type="domain" description="Prohead serine protease" evidence="4">
    <location>
        <begin position="27"/>
        <end position="162"/>
    </location>
</feature>
<dbReference type="RefSeq" id="WP_311652895.1">
    <property type="nucleotide sequence ID" value="NZ_JAVRIB010000008.1"/>
</dbReference>
<dbReference type="GO" id="GO:0008233">
    <property type="term" value="F:peptidase activity"/>
    <property type="evidence" value="ECO:0007669"/>
    <property type="project" value="UniProtKB-KW"/>
</dbReference>
<keyword evidence="1" id="KW-1188">Viral release from host cell</keyword>
<dbReference type="Proteomes" id="UP001251857">
    <property type="component" value="Unassembled WGS sequence"/>
</dbReference>
<protein>
    <submittedName>
        <fullName evidence="5">HK97 family phage prohead protease</fullName>
    </submittedName>
</protein>
<evidence type="ECO:0000259" key="4">
    <source>
        <dbReference type="Pfam" id="PF04586"/>
    </source>
</evidence>
<dbReference type="NCBIfam" id="TIGR01543">
    <property type="entry name" value="proheadase_HK97"/>
    <property type="match status" value="1"/>
</dbReference>
<evidence type="ECO:0000313" key="6">
    <source>
        <dbReference type="Proteomes" id="UP001251857"/>
    </source>
</evidence>
<keyword evidence="6" id="KW-1185">Reference proteome</keyword>
<dbReference type="Pfam" id="PF04586">
    <property type="entry name" value="Peptidase_S78"/>
    <property type="match status" value="1"/>
</dbReference>
<evidence type="ECO:0000256" key="1">
    <source>
        <dbReference type="ARBA" id="ARBA00022612"/>
    </source>
</evidence>
<proteinExistence type="predicted"/>
<keyword evidence="3" id="KW-0378">Hydrolase</keyword>
<sequence>MLTGAAHGALEVRAETDGGARLSGRFPYGAVAELAKGRSEVFAPGSLEPRGNVYLLAQHRFETPLASTDSGGLELHADDDALRFEARLSPEVVNTSHGRDALALIRSGLAVGISPGFRVPTGGERVERHDGGLMRTVTRAELHELSIVTRPAFEAAQVEARCWQAPQEAGRAIPAAWRWR</sequence>
<keyword evidence="2 5" id="KW-0645">Protease</keyword>
<dbReference type="EMBL" id="JAVRIB010000008">
    <property type="protein sequence ID" value="MDT0635048.1"/>
    <property type="molecule type" value="Genomic_DNA"/>
</dbReference>
<accession>A0ABU3C0J3</accession>
<organism evidence="5 6">
    <name type="scientific">Spectribacter hydrogenoxidans</name>
    <dbReference type="NCBI Taxonomy" id="3075608"/>
    <lineage>
        <taxon>Bacteria</taxon>
        <taxon>Pseudomonadati</taxon>
        <taxon>Pseudomonadota</taxon>
        <taxon>Gammaproteobacteria</taxon>
        <taxon>Salinisphaerales</taxon>
        <taxon>Salinisphaeraceae</taxon>
        <taxon>Spectribacter</taxon>
    </lineage>
</organism>
<gene>
    <name evidence="5" type="ORF">RM532_08745</name>
</gene>
<reference evidence="5 6" key="1">
    <citation type="submission" date="2023-09" db="EMBL/GenBank/DDBJ databases">
        <authorList>
            <person name="Rey-Velasco X."/>
        </authorList>
    </citation>
    <scope>NUCLEOTIDE SEQUENCE [LARGE SCALE GENOMIC DNA]</scope>
    <source>
        <strain evidence="5 6">W335</strain>
    </source>
</reference>
<evidence type="ECO:0000256" key="3">
    <source>
        <dbReference type="ARBA" id="ARBA00022801"/>
    </source>
</evidence>
<dbReference type="InterPro" id="IPR006433">
    <property type="entry name" value="Prohead_protease"/>
</dbReference>
<evidence type="ECO:0000256" key="2">
    <source>
        <dbReference type="ARBA" id="ARBA00022670"/>
    </source>
</evidence>
<comment type="caution">
    <text evidence="5">The sequence shown here is derived from an EMBL/GenBank/DDBJ whole genome shotgun (WGS) entry which is preliminary data.</text>
</comment>
<dbReference type="InterPro" id="IPR054613">
    <property type="entry name" value="Peptidase_S78_dom"/>
</dbReference>
<evidence type="ECO:0000313" key="5">
    <source>
        <dbReference type="EMBL" id="MDT0635048.1"/>
    </source>
</evidence>
<dbReference type="GO" id="GO:0006508">
    <property type="term" value="P:proteolysis"/>
    <property type="evidence" value="ECO:0007669"/>
    <property type="project" value="UniProtKB-KW"/>
</dbReference>
<name>A0ABU3C0J3_9GAMM</name>